<organism evidence="4 5">
    <name type="scientific">Ligilactobacillus pabuli</name>
    <dbReference type="NCBI Taxonomy" id="2886039"/>
    <lineage>
        <taxon>Bacteria</taxon>
        <taxon>Bacillati</taxon>
        <taxon>Bacillota</taxon>
        <taxon>Bacilli</taxon>
        <taxon>Lactobacillales</taxon>
        <taxon>Lactobacillaceae</taxon>
        <taxon>Ligilactobacillus</taxon>
    </lineage>
</organism>
<feature type="DNA-binding region" description="H-T-H motif" evidence="2">
    <location>
        <begin position="34"/>
        <end position="53"/>
    </location>
</feature>
<proteinExistence type="predicted"/>
<sequence>MVSTTFLNLSPEKQARVKQALLHEFETYPLAQAQVARIVKEADIARGAFYKYFTDLNDAYQYLFKSALQTIHQTMPAQPTALNVDEYVSAIRHFACGAELSGYRKLVEMHYRYNENLLGAQPTTPTADKKWAFKVLYHQTVRDVILDPASLEQRLSQLKVILQSLAD</sequence>
<dbReference type="Pfam" id="PF00440">
    <property type="entry name" value="TetR_N"/>
    <property type="match status" value="1"/>
</dbReference>
<evidence type="ECO:0000313" key="5">
    <source>
        <dbReference type="Proteomes" id="UP001055149"/>
    </source>
</evidence>
<keyword evidence="1 2" id="KW-0238">DNA-binding</keyword>
<dbReference type="Gene3D" id="1.10.357.10">
    <property type="entry name" value="Tetracycline Repressor, domain 2"/>
    <property type="match status" value="1"/>
</dbReference>
<dbReference type="PROSITE" id="PS50977">
    <property type="entry name" value="HTH_TETR_2"/>
    <property type="match status" value="1"/>
</dbReference>
<dbReference type="Proteomes" id="UP001055149">
    <property type="component" value="Unassembled WGS sequence"/>
</dbReference>
<protein>
    <submittedName>
        <fullName evidence="4">Transcriptional regulator</fullName>
    </submittedName>
</protein>
<dbReference type="InterPro" id="IPR009057">
    <property type="entry name" value="Homeodomain-like_sf"/>
</dbReference>
<accession>A0ABQ5JPF2</accession>
<evidence type="ECO:0000256" key="1">
    <source>
        <dbReference type="ARBA" id="ARBA00023125"/>
    </source>
</evidence>
<dbReference type="InterPro" id="IPR001647">
    <property type="entry name" value="HTH_TetR"/>
</dbReference>
<name>A0ABQ5JPF2_9LACO</name>
<comment type="caution">
    <text evidence="4">The sequence shown here is derived from an EMBL/GenBank/DDBJ whole genome shotgun (WGS) entry which is preliminary data.</text>
</comment>
<evidence type="ECO:0000259" key="3">
    <source>
        <dbReference type="PROSITE" id="PS50977"/>
    </source>
</evidence>
<dbReference type="RefSeq" id="WP_244056654.1">
    <property type="nucleotide sequence ID" value="NZ_BQXH01000023.1"/>
</dbReference>
<evidence type="ECO:0000313" key="4">
    <source>
        <dbReference type="EMBL" id="GKS82241.1"/>
    </source>
</evidence>
<gene>
    <name evidence="4" type="ORF">LPAF129_19270</name>
</gene>
<feature type="domain" description="HTH tetR-type" evidence="3">
    <location>
        <begin position="11"/>
        <end position="71"/>
    </location>
</feature>
<dbReference type="EMBL" id="BQXH01000023">
    <property type="protein sequence ID" value="GKS82241.1"/>
    <property type="molecule type" value="Genomic_DNA"/>
</dbReference>
<keyword evidence="5" id="KW-1185">Reference proteome</keyword>
<reference evidence="4" key="1">
    <citation type="journal article" date="2022" name="Int. J. Syst. Evol. Microbiol.">
        <title>A novel species of lactic acid bacteria, Ligilactobacillus pabuli sp. nov., isolated from alfalfa silage.</title>
        <authorList>
            <person name="Tohno M."/>
            <person name="Tanizawa Y."/>
            <person name="Sawada H."/>
            <person name="Sakamoto M."/>
            <person name="Ohkuma M."/>
            <person name="Kobayashi H."/>
        </authorList>
    </citation>
    <scope>NUCLEOTIDE SEQUENCE</scope>
    <source>
        <strain evidence="4">AF129</strain>
    </source>
</reference>
<evidence type="ECO:0000256" key="2">
    <source>
        <dbReference type="PROSITE-ProRule" id="PRU00335"/>
    </source>
</evidence>
<dbReference type="SUPFAM" id="SSF46689">
    <property type="entry name" value="Homeodomain-like"/>
    <property type="match status" value="1"/>
</dbReference>